<evidence type="ECO:0000313" key="2">
    <source>
        <dbReference type="Proteomes" id="UP000308760"/>
    </source>
</evidence>
<name>A0A4S8QFF3_9ACTN</name>
<keyword evidence="2" id="KW-1185">Reference proteome</keyword>
<reference evidence="2" key="1">
    <citation type="submission" date="2019-04" db="EMBL/GenBank/DDBJ databases">
        <title>Nocardioides xinjiangensis sp. nov.</title>
        <authorList>
            <person name="Liu S."/>
        </authorList>
    </citation>
    <scope>NUCLEOTIDE SEQUENCE [LARGE SCALE GENOMIC DNA]</scope>
    <source>
        <strain evidence="2">18</strain>
    </source>
</reference>
<gene>
    <name evidence="1" type="ORF">FAB82_01615</name>
</gene>
<reference evidence="1 2" key="2">
    <citation type="submission" date="2019-05" db="EMBL/GenBank/DDBJ databases">
        <title>Glycomyces buryatensis sp. nov.</title>
        <authorList>
            <person name="Nikitina E."/>
        </authorList>
    </citation>
    <scope>NUCLEOTIDE SEQUENCE [LARGE SCALE GENOMIC DNA]</scope>
    <source>
        <strain evidence="1 2">18</strain>
    </source>
</reference>
<organism evidence="1 2">
    <name type="scientific">Glycomyces buryatensis</name>
    <dbReference type="NCBI Taxonomy" id="2570927"/>
    <lineage>
        <taxon>Bacteria</taxon>
        <taxon>Bacillati</taxon>
        <taxon>Actinomycetota</taxon>
        <taxon>Actinomycetes</taxon>
        <taxon>Glycomycetales</taxon>
        <taxon>Glycomycetaceae</taxon>
        <taxon>Glycomyces</taxon>
    </lineage>
</organism>
<dbReference type="AlphaFoldDB" id="A0A4S8QFF3"/>
<proteinExistence type="predicted"/>
<dbReference type="RefSeq" id="WP_136532788.1">
    <property type="nucleotide sequence ID" value="NZ_STGY01000004.1"/>
</dbReference>
<dbReference type="OrthoDB" id="7888928at2"/>
<dbReference type="EMBL" id="STGY01000004">
    <property type="protein sequence ID" value="THV43397.1"/>
    <property type="molecule type" value="Genomic_DNA"/>
</dbReference>
<protein>
    <submittedName>
        <fullName evidence="1">Uncharacterized protein</fullName>
    </submittedName>
</protein>
<comment type="caution">
    <text evidence="1">The sequence shown here is derived from an EMBL/GenBank/DDBJ whole genome shotgun (WGS) entry which is preliminary data.</text>
</comment>
<dbReference type="Proteomes" id="UP000308760">
    <property type="component" value="Unassembled WGS sequence"/>
</dbReference>
<accession>A0A4S8QFF3</accession>
<evidence type="ECO:0000313" key="1">
    <source>
        <dbReference type="EMBL" id="THV43397.1"/>
    </source>
</evidence>
<sequence>MTHESGVRPSFSDAFAARAAGYYRLAWTADGFPGQLQQDGSIWEHPIYPTYVLKDYLAQ</sequence>